<dbReference type="Proteomes" id="UP001518990">
    <property type="component" value="Unassembled WGS sequence"/>
</dbReference>
<gene>
    <name evidence="1" type="ORF">IAI60_03285</name>
    <name evidence="2" type="ORF">IAI60_03450</name>
</gene>
<evidence type="ECO:0000313" key="1">
    <source>
        <dbReference type="EMBL" id="MBO1073628.1"/>
    </source>
</evidence>
<dbReference type="EMBL" id="JACTNF010000002">
    <property type="protein sequence ID" value="MBO1073628.1"/>
    <property type="molecule type" value="Genomic_DNA"/>
</dbReference>
<dbReference type="PANTHER" id="PTHR30007">
    <property type="entry name" value="PHP DOMAIN PROTEIN"/>
    <property type="match status" value="1"/>
</dbReference>
<dbReference type="PANTHER" id="PTHR30007:SF0">
    <property type="entry name" value="TRANSPOSASE"/>
    <property type="match status" value="1"/>
</dbReference>
<evidence type="ECO:0000313" key="2">
    <source>
        <dbReference type="EMBL" id="MBO1073658.1"/>
    </source>
</evidence>
<evidence type="ECO:0008006" key="4">
    <source>
        <dbReference type="Google" id="ProtNLM"/>
    </source>
</evidence>
<reference evidence="1 3" key="1">
    <citation type="submission" date="2020-09" db="EMBL/GenBank/DDBJ databases">
        <title>Roseomonas.</title>
        <authorList>
            <person name="Zhu W."/>
        </authorList>
    </citation>
    <scope>NUCLEOTIDE SEQUENCE [LARGE SCALE GENOMIC DNA]</scope>
    <source>
        <strain evidence="1 3">1311</strain>
    </source>
</reference>
<proteinExistence type="predicted"/>
<accession>A0ABS3K845</accession>
<evidence type="ECO:0000313" key="3">
    <source>
        <dbReference type="Proteomes" id="UP001518990"/>
    </source>
</evidence>
<sequence length="148" mass="17403">MHEQTWDQRETSKREKRPLGWVIEGANRNDHNLMHPALEAISIKGPSRRPHRPQHLCLDNGFDYDEPRALAAEFGFTLHLRTRGEDGRAKRRAGAKARRCVVERMHSSWLNRFRSSLIRWIKKPDNYLARLHLACGIITWRHALPDRL</sequence>
<name>A0ABS3K845_9PROT</name>
<dbReference type="EMBL" id="JACTNF010000002">
    <property type="protein sequence ID" value="MBO1073658.1"/>
    <property type="molecule type" value="Genomic_DNA"/>
</dbReference>
<organism evidence="1 3">
    <name type="scientific">Roseomonas marmotae</name>
    <dbReference type="NCBI Taxonomy" id="2768161"/>
    <lineage>
        <taxon>Bacteria</taxon>
        <taxon>Pseudomonadati</taxon>
        <taxon>Pseudomonadota</taxon>
        <taxon>Alphaproteobacteria</taxon>
        <taxon>Acetobacterales</taxon>
        <taxon>Roseomonadaceae</taxon>
        <taxon>Roseomonas</taxon>
    </lineage>
</organism>
<keyword evidence="3" id="KW-1185">Reference proteome</keyword>
<protein>
    <recommendedName>
        <fullName evidence="4">Transposase</fullName>
    </recommendedName>
</protein>
<comment type="caution">
    <text evidence="1">The sequence shown here is derived from an EMBL/GenBank/DDBJ whole genome shotgun (WGS) entry which is preliminary data.</text>
</comment>